<dbReference type="Pfam" id="PF24266">
    <property type="entry name" value="HTH_HVO_0163_N"/>
    <property type="match status" value="1"/>
</dbReference>
<dbReference type="Gene3D" id="1.10.10.10">
    <property type="entry name" value="Winged helix-like DNA-binding domain superfamily/Winged helix DNA-binding domain"/>
    <property type="match status" value="2"/>
</dbReference>
<dbReference type="InterPro" id="IPR056504">
    <property type="entry name" value="HTH_HVO_0163_N"/>
</dbReference>
<dbReference type="AlphaFoldDB" id="A0A1J5U9B2"/>
<evidence type="ECO:0000259" key="1">
    <source>
        <dbReference type="Pfam" id="PF24266"/>
    </source>
</evidence>
<dbReference type="EMBL" id="MIYX01000017">
    <property type="protein sequence ID" value="OIR20862.1"/>
    <property type="molecule type" value="Genomic_DNA"/>
</dbReference>
<reference evidence="2 3" key="1">
    <citation type="submission" date="2016-08" db="EMBL/GenBank/DDBJ databases">
        <title>New Insights into Marine Group III Euryarchaeota, from dark to light.</title>
        <authorList>
            <person name="Haro-Moreno J.M."/>
            <person name="Rodriguez-Valera F."/>
            <person name="Lopez-Garcia P."/>
            <person name="Moreira D."/>
            <person name="Martin-Cuadrado A.B."/>
        </authorList>
    </citation>
    <scope>NUCLEOTIDE SEQUENCE [LARGE SCALE GENOMIC DNA]</scope>
    <source>
        <strain evidence="2">CG-Epi4</strain>
    </source>
</reference>
<dbReference type="SUPFAM" id="SSF46785">
    <property type="entry name" value="Winged helix' DNA-binding domain"/>
    <property type="match status" value="2"/>
</dbReference>
<name>A0A1J5U9B2_9ARCH</name>
<evidence type="ECO:0000313" key="3">
    <source>
        <dbReference type="Proteomes" id="UP000183375"/>
    </source>
</evidence>
<dbReference type="PANTHER" id="PTHR36216:SF1">
    <property type="entry name" value="HTH ARSR-TYPE DOMAIN-CONTAINING PROTEIN"/>
    <property type="match status" value="1"/>
</dbReference>
<dbReference type="InterPro" id="IPR011991">
    <property type="entry name" value="ArsR-like_HTH"/>
</dbReference>
<dbReference type="PANTHER" id="PTHR36216">
    <property type="entry name" value="TRANSCRIPTIONAL REGULATOR, TRMB"/>
    <property type="match status" value="1"/>
</dbReference>
<protein>
    <recommendedName>
        <fullName evidence="1">HVO-0163 N-terminal HTH domain-containing protein</fullName>
    </recommendedName>
</protein>
<dbReference type="Pfam" id="PF13412">
    <property type="entry name" value="HTH_24"/>
    <property type="match status" value="1"/>
</dbReference>
<evidence type="ECO:0000313" key="2">
    <source>
        <dbReference type="EMBL" id="OIR20862.1"/>
    </source>
</evidence>
<sequence length="875" mass="100663">MIVLLFALIPASAEAEQLEILDIEHYNIRDTNSIQVKVNNYEDGTINCNLILSIYSKDLTEDIPASDSITFFSIEESQNYTHIFEFKIPLSGDFFFNFSLLTEDNDFITQQYKIEKFTFYDYKEYQIESIIVDNYYDPKDNANWIYDSEEDTLELHSIEDSFDTGIVLGPFETTNLITSKIKMEYQHEKSLNSNYSILMTTNFNSSEIYGTEWEHLHHVEEETEISLEIPNNSVVFILLQGQDTSAISENFWRISSVSLEKLTVKHSLSSYIQPTYFFGIDDKQEIIVETTNTGNFDQQLGNISILTEIYDESGVVESQADVTSIGAGENQNIKVTFNEKLDPGHYYMKLKTTIIDETIFFNEKISFVSISNNNYGDFDLNLSDNNQIFSFESQNDRIELLVKSSMIDNLNISTEVSINELTKDHYLINIDNAQKEIHFSTSTTFNGEILSIINLDEVKYSVDYDETSIITVEGITAPAIIFEDGNTEVIVIRINNEGFYTETYDLNYIYSSTFISNLEGIGSVQVQPNSFENVEIKIDPLKSIPREGGSQFNIEISNNNEDRLITYVFSYLTPEIEITEIKCDRYAALIGQEIKCTTILTNKGYYTDDLIFLIYSEEIIIDQVRIDALDYLETWTLTTTYEPKNIGEEDIIVNAITNDGTIFEDNIKSKIKVIEAENLENEETNQMNMPEINAERSLLLLGIAGILYQIKRSENLKYLGLKFFFVPLYSRLQKDTLTDEPTRQKLLKYIYSEPGANFKQLKDKFSLHNGTLAHHINILENHDIITSHRSGRQRLFFPMGVNQEISRVSLVTNETQRNIMDIVKDTPGITQAMISKQLGMSRQKVNYHVNSLVDKAFLKIEKQGRITRLYPLYYT</sequence>
<comment type="caution">
    <text evidence="2">The sequence shown here is derived from an EMBL/GenBank/DDBJ whole genome shotgun (WGS) entry which is preliminary data.</text>
</comment>
<dbReference type="InterPro" id="IPR036388">
    <property type="entry name" value="WH-like_DNA-bd_sf"/>
</dbReference>
<dbReference type="CDD" id="cd00090">
    <property type="entry name" value="HTH_ARSR"/>
    <property type="match status" value="1"/>
</dbReference>
<dbReference type="InterPro" id="IPR036390">
    <property type="entry name" value="WH_DNA-bd_sf"/>
</dbReference>
<gene>
    <name evidence="2" type="ORF">BEU01_03345</name>
</gene>
<accession>A0A1J5U9B2</accession>
<organism evidence="2 3">
    <name type="scientific">Marine Group III euryarchaeote CG-Epi4</name>
    <dbReference type="NCBI Taxonomy" id="1888998"/>
    <lineage>
        <taxon>Archaea</taxon>
        <taxon>Methanobacteriati</taxon>
        <taxon>Thermoplasmatota</taxon>
        <taxon>Thermoplasmata</taxon>
        <taxon>Candidatus Thermoprofundales</taxon>
    </lineage>
</organism>
<dbReference type="Proteomes" id="UP000183375">
    <property type="component" value="Unassembled WGS sequence"/>
</dbReference>
<feature type="domain" description="HVO-0163 N-terminal HTH" evidence="1">
    <location>
        <begin position="742"/>
        <end position="802"/>
    </location>
</feature>
<proteinExistence type="predicted"/>